<comment type="caution">
    <text evidence="2">The sequence shown here is derived from an EMBL/GenBank/DDBJ whole genome shotgun (WGS) entry which is preliminary data.</text>
</comment>
<dbReference type="InterPro" id="IPR029032">
    <property type="entry name" value="AhpD-like"/>
</dbReference>
<name>A0AA44ICP5_STRE0</name>
<reference evidence="2 3" key="1">
    <citation type="submission" date="2020-04" db="EMBL/GenBank/DDBJ databases">
        <title>MicrobeNet Type strains.</title>
        <authorList>
            <person name="Nicholson A.C."/>
        </authorList>
    </citation>
    <scope>NUCLEOTIDE SEQUENCE [LARGE SCALE GENOMIC DNA]</scope>
    <source>
        <strain evidence="2 3">DSM 40738</strain>
    </source>
</reference>
<dbReference type="PANTHER" id="PTHR33570">
    <property type="entry name" value="4-CARBOXYMUCONOLACTONE DECARBOXYLASE FAMILY PROTEIN"/>
    <property type="match status" value="1"/>
</dbReference>
<dbReference type="Pfam" id="PF02627">
    <property type="entry name" value="CMD"/>
    <property type="match status" value="1"/>
</dbReference>
<dbReference type="PANTHER" id="PTHR33570:SF2">
    <property type="entry name" value="CARBOXYMUCONOLACTONE DECARBOXYLASE-LIKE DOMAIN-CONTAINING PROTEIN"/>
    <property type="match status" value="1"/>
</dbReference>
<dbReference type="AlphaFoldDB" id="A0AA44ICP5"/>
<dbReference type="GO" id="GO:0051920">
    <property type="term" value="F:peroxiredoxin activity"/>
    <property type="evidence" value="ECO:0007669"/>
    <property type="project" value="InterPro"/>
</dbReference>
<evidence type="ECO:0000313" key="2">
    <source>
        <dbReference type="EMBL" id="NKY13403.1"/>
    </source>
</evidence>
<dbReference type="Proteomes" id="UP000570003">
    <property type="component" value="Unassembled WGS sequence"/>
</dbReference>
<organism evidence="2 3">
    <name type="scientific">Streptomyces somaliensis (strain ATCC 33201 / DSM 40738 / JCM 12659 / KCTC 9044 / NCTC 11332 / NRRL B-12077 / IP 733)</name>
    <dbReference type="NCBI Taxonomy" id="1134445"/>
    <lineage>
        <taxon>Bacteria</taxon>
        <taxon>Bacillati</taxon>
        <taxon>Actinomycetota</taxon>
        <taxon>Actinomycetes</taxon>
        <taxon>Kitasatosporales</taxon>
        <taxon>Streptomycetaceae</taxon>
        <taxon>Streptomyces</taxon>
    </lineage>
</organism>
<keyword evidence="3" id="KW-1185">Reference proteome</keyword>
<dbReference type="EMBL" id="JAAXOU010000023">
    <property type="protein sequence ID" value="NKY13403.1"/>
    <property type="molecule type" value="Genomic_DNA"/>
</dbReference>
<evidence type="ECO:0000313" key="3">
    <source>
        <dbReference type="Proteomes" id="UP000570003"/>
    </source>
</evidence>
<proteinExistence type="predicted"/>
<sequence length="184" mass="19667">MNEPDFPSVRTGTRFERGLALPGEVSGARGAAVVVDALTDVAPDPGRFVVEWAYAGLLDRPGPDLRERELATVGALAALGGTAPRLNFHIDAALQVGVTPVEIVEALVHPVPFTGFPHAPNAIRTAREVLEKRNLSVEQQSGTAVAACPWEHGHKTWSALFPVREHRMADRFVNAAPIEGSNSP</sequence>
<dbReference type="InterPro" id="IPR052512">
    <property type="entry name" value="4CMD/NDH-1_regulator"/>
</dbReference>
<dbReference type="InterPro" id="IPR003779">
    <property type="entry name" value="CMD-like"/>
</dbReference>
<dbReference type="Gene3D" id="1.20.1290.10">
    <property type="entry name" value="AhpD-like"/>
    <property type="match status" value="1"/>
</dbReference>
<dbReference type="SUPFAM" id="SSF69118">
    <property type="entry name" value="AhpD-like"/>
    <property type="match status" value="1"/>
</dbReference>
<feature type="domain" description="Carboxymuconolactone decarboxylase-like" evidence="1">
    <location>
        <begin position="53"/>
        <end position="128"/>
    </location>
</feature>
<evidence type="ECO:0000259" key="1">
    <source>
        <dbReference type="Pfam" id="PF02627"/>
    </source>
</evidence>
<protein>
    <recommendedName>
        <fullName evidence="1">Carboxymuconolactone decarboxylase-like domain-containing protein</fullName>
    </recommendedName>
</protein>
<accession>A0AA44ICP5</accession>
<gene>
    <name evidence="2" type="ORF">HGA06_04225</name>
</gene>